<keyword evidence="2" id="KW-1185">Reference proteome</keyword>
<dbReference type="HOGENOM" id="CLU_2822421_0_0_6"/>
<proteinExistence type="predicted"/>
<sequence>MGGFFEKRYLYFIDLIIYFIMQEICKRVLLFWVIFHENFGLQASEKYAIILTVGVTASSPKQAVET</sequence>
<organism evidence="1 2">
    <name type="scientific">Beggiatoa alba B18LD</name>
    <dbReference type="NCBI Taxonomy" id="395493"/>
    <lineage>
        <taxon>Bacteria</taxon>
        <taxon>Pseudomonadati</taxon>
        <taxon>Pseudomonadota</taxon>
        <taxon>Gammaproteobacteria</taxon>
        <taxon>Thiotrichales</taxon>
        <taxon>Thiotrichaceae</taxon>
        <taxon>Beggiatoa</taxon>
    </lineage>
</organism>
<gene>
    <name evidence="1" type="ORF">BegalDRAFT_3317</name>
</gene>
<protein>
    <submittedName>
        <fullName evidence="1">Uncharacterized protein</fullName>
    </submittedName>
</protein>
<accession>I3CKJ3</accession>
<reference evidence="1 2" key="1">
    <citation type="submission" date="2011-11" db="EMBL/GenBank/DDBJ databases">
        <title>Improved High-Quality Draft sequence of Beggiatoa alba B18lD.</title>
        <authorList>
            <consortium name="US DOE Joint Genome Institute"/>
            <person name="Lucas S."/>
            <person name="Han J."/>
            <person name="Lapidus A."/>
            <person name="Cheng J.-F."/>
            <person name="Goodwin L."/>
            <person name="Pitluck S."/>
            <person name="Peters L."/>
            <person name="Mikhailova N."/>
            <person name="Held B."/>
            <person name="Detter J.C."/>
            <person name="Han C."/>
            <person name="Tapia R."/>
            <person name="Land M."/>
            <person name="Hauser L."/>
            <person name="Kyrpides N."/>
            <person name="Ivanova N."/>
            <person name="Pagani I."/>
            <person name="Samuel K."/>
            <person name="Teske A."/>
            <person name="Mueller J."/>
            <person name="Woyke T."/>
        </authorList>
    </citation>
    <scope>NUCLEOTIDE SEQUENCE [LARGE SCALE GENOMIC DNA]</scope>
    <source>
        <strain evidence="1 2">B18LD</strain>
    </source>
</reference>
<dbReference type="RefSeq" id="WP_002691934.1">
    <property type="nucleotide sequence ID" value="NZ_JH600070.1"/>
</dbReference>
<evidence type="ECO:0000313" key="2">
    <source>
        <dbReference type="Proteomes" id="UP000005744"/>
    </source>
</evidence>
<dbReference type="EMBL" id="JH600070">
    <property type="protein sequence ID" value="EIJ44136.1"/>
    <property type="molecule type" value="Genomic_DNA"/>
</dbReference>
<evidence type="ECO:0000313" key="1">
    <source>
        <dbReference type="EMBL" id="EIJ44136.1"/>
    </source>
</evidence>
<name>I3CKJ3_9GAMM</name>
<dbReference type="AlphaFoldDB" id="I3CKJ3"/>
<dbReference type="Proteomes" id="UP000005744">
    <property type="component" value="Unassembled WGS sequence"/>
</dbReference>